<evidence type="ECO:0000313" key="3">
    <source>
        <dbReference type="EMBL" id="WAQ87250.1"/>
    </source>
</evidence>
<evidence type="ECO:0000313" key="2">
    <source>
        <dbReference type="EMBL" id="WAQ84509.1"/>
    </source>
</evidence>
<dbReference type="Proteomes" id="UP001164743">
    <property type="component" value="Chromosome 8A"/>
</dbReference>
<feature type="compositionally biased region" description="Polar residues" evidence="1">
    <location>
        <begin position="45"/>
        <end position="65"/>
    </location>
</feature>
<proteinExistence type="predicted"/>
<name>A0ABY7CQD7_9BASI</name>
<sequence>MNQTPRNPKRTRQKSPSRSIAVDRRSNNGPPPLDDQDSDRIVVINENTSLTQPETPSTSQPNTSGPRELTDMEELGKSHHV</sequence>
<dbReference type="Proteomes" id="UP001164743">
    <property type="component" value="Chromosome 5A"/>
</dbReference>
<feature type="compositionally biased region" description="Basic and acidic residues" evidence="1">
    <location>
        <begin position="68"/>
        <end position="81"/>
    </location>
</feature>
<evidence type="ECO:0000313" key="4">
    <source>
        <dbReference type="Proteomes" id="UP001164743"/>
    </source>
</evidence>
<evidence type="ECO:0000256" key="1">
    <source>
        <dbReference type="SAM" id="MobiDB-lite"/>
    </source>
</evidence>
<dbReference type="RefSeq" id="XP_053020064.1">
    <property type="nucleotide sequence ID" value="XM_053169599.1"/>
</dbReference>
<dbReference type="GeneID" id="77810483"/>
<dbReference type="EMBL" id="CP110428">
    <property type="protein sequence ID" value="WAQ87250.1"/>
    <property type="molecule type" value="Genomic_DNA"/>
</dbReference>
<keyword evidence="4" id="KW-1185">Reference proteome</keyword>
<protein>
    <submittedName>
        <fullName evidence="3">Uncharacterized protein</fullName>
    </submittedName>
</protein>
<accession>A0ABY7CQD7</accession>
<dbReference type="EMBL" id="CP110425">
    <property type="protein sequence ID" value="WAQ84509.1"/>
    <property type="molecule type" value="Genomic_DNA"/>
</dbReference>
<organism evidence="3 4">
    <name type="scientific">Puccinia triticina</name>
    <dbReference type="NCBI Taxonomy" id="208348"/>
    <lineage>
        <taxon>Eukaryota</taxon>
        <taxon>Fungi</taxon>
        <taxon>Dikarya</taxon>
        <taxon>Basidiomycota</taxon>
        <taxon>Pucciniomycotina</taxon>
        <taxon>Pucciniomycetes</taxon>
        <taxon>Pucciniales</taxon>
        <taxon>Pucciniaceae</taxon>
        <taxon>Puccinia</taxon>
    </lineage>
</organism>
<reference evidence="3" key="1">
    <citation type="submission" date="2022-10" db="EMBL/GenBank/DDBJ databases">
        <title>Puccinia triticina Genome sequencing and assembly.</title>
        <authorList>
            <person name="Li C."/>
        </authorList>
    </citation>
    <scope>NUCLEOTIDE SEQUENCE</scope>
    <source>
        <strain evidence="3">Pt15</strain>
    </source>
</reference>
<gene>
    <name evidence="2" type="ORF">PtA15_5A79</name>
    <name evidence="3" type="ORF">PtA15_8A153</name>
</gene>
<feature type="region of interest" description="Disordered" evidence="1">
    <location>
        <begin position="1"/>
        <end position="81"/>
    </location>
</feature>